<dbReference type="InterPro" id="IPR057342">
    <property type="entry name" value="DEXDc_RapA"/>
</dbReference>
<dbReference type="Gene3D" id="2.30.30.140">
    <property type="match status" value="1"/>
</dbReference>
<dbReference type="GO" id="GO:0004386">
    <property type="term" value="F:helicase activity"/>
    <property type="evidence" value="ECO:0007669"/>
    <property type="project" value="UniProtKB-UniRule"/>
</dbReference>
<dbReference type="GO" id="GO:0005524">
    <property type="term" value="F:ATP binding"/>
    <property type="evidence" value="ECO:0007669"/>
    <property type="project" value="UniProtKB-UniRule"/>
</dbReference>
<reference evidence="12 13" key="1">
    <citation type="submission" date="2016-10" db="EMBL/GenBank/DDBJ databases">
        <authorList>
            <person name="de Groot N.N."/>
        </authorList>
    </citation>
    <scope>NUCLEOTIDE SEQUENCE [LARGE SCALE GENOMIC DNA]</scope>
    <source>
        <strain evidence="12 13">CGMCC 1.7659</strain>
    </source>
</reference>
<feature type="short sequence motif" description="DEAH box" evidence="9">
    <location>
        <begin position="293"/>
        <end position="296"/>
    </location>
</feature>
<keyword evidence="3 9" id="KW-0347">Helicase</keyword>
<comment type="similarity">
    <text evidence="9">Belongs to the SNF2/RAD54 helicase family. RapA subfamily.</text>
</comment>
<evidence type="ECO:0000256" key="8">
    <source>
        <dbReference type="ARBA" id="ARBA00023163"/>
    </source>
</evidence>
<name>A0A1I5A568_9GAMM</name>
<dbReference type="Gene3D" id="6.10.140.1500">
    <property type="match status" value="1"/>
</dbReference>
<dbReference type="SMART" id="SM00490">
    <property type="entry name" value="HELICc"/>
    <property type="match status" value="1"/>
</dbReference>
<dbReference type="AlphaFoldDB" id="A0A1I5A568"/>
<dbReference type="PROSITE" id="PS51194">
    <property type="entry name" value="HELICASE_CTER"/>
    <property type="match status" value="1"/>
</dbReference>
<dbReference type="InterPro" id="IPR027417">
    <property type="entry name" value="P-loop_NTPase"/>
</dbReference>
<dbReference type="Gene3D" id="3.30.360.80">
    <property type="match status" value="1"/>
</dbReference>
<evidence type="ECO:0000313" key="13">
    <source>
        <dbReference type="Proteomes" id="UP000198575"/>
    </source>
</evidence>
<feature type="domain" description="Helicase ATP-binding" evidence="10">
    <location>
        <begin position="175"/>
        <end position="347"/>
    </location>
</feature>
<dbReference type="GO" id="GO:0016817">
    <property type="term" value="F:hydrolase activity, acting on acid anhydrides"/>
    <property type="evidence" value="ECO:0007669"/>
    <property type="project" value="InterPro"/>
</dbReference>
<comment type="function">
    <text evidence="9">Transcription regulator that activates transcription by stimulating RNA polymerase (RNAP) recycling in case of stress conditions such as supercoiled DNA or high salt concentrations. Probably acts by releasing the RNAP, when it is trapped or immobilized on tightly supercoiled DNA. Does not activate transcription on linear DNA. Probably not involved in DNA repair.</text>
</comment>
<dbReference type="InterPro" id="IPR038718">
    <property type="entry name" value="SNF2-like_sf"/>
</dbReference>
<dbReference type="EMBL" id="FOVF01000032">
    <property type="protein sequence ID" value="SFN57562.1"/>
    <property type="molecule type" value="Genomic_DNA"/>
</dbReference>
<feature type="domain" description="Helicase C-terminal" evidence="11">
    <location>
        <begin position="484"/>
        <end position="665"/>
    </location>
</feature>
<proteinExistence type="inferred from homology"/>
<keyword evidence="8 9" id="KW-0804">Transcription</keyword>
<evidence type="ECO:0000259" key="10">
    <source>
        <dbReference type="PROSITE" id="PS51192"/>
    </source>
</evidence>
<dbReference type="Pfam" id="PF00271">
    <property type="entry name" value="Helicase_C"/>
    <property type="match status" value="1"/>
</dbReference>
<dbReference type="InterPro" id="IPR000330">
    <property type="entry name" value="SNF2_N"/>
</dbReference>
<keyword evidence="1 9" id="KW-0547">Nucleotide-binding</keyword>
<dbReference type="InterPro" id="IPR023949">
    <property type="entry name" value="Helicase_RapA"/>
</dbReference>
<evidence type="ECO:0000313" key="12">
    <source>
        <dbReference type="EMBL" id="SFN57562.1"/>
    </source>
</evidence>
<dbReference type="InterPro" id="IPR022737">
    <property type="entry name" value="RapA_C"/>
</dbReference>
<dbReference type="STRING" id="578942.SAMN05216289_13226"/>
<accession>A0A1I5A568</accession>
<evidence type="ECO:0000256" key="6">
    <source>
        <dbReference type="ARBA" id="ARBA00023125"/>
    </source>
</evidence>
<keyword evidence="4 9" id="KW-0067">ATP-binding</keyword>
<dbReference type="Pfam" id="PF00176">
    <property type="entry name" value="SNF2-rel_dom"/>
    <property type="match status" value="1"/>
</dbReference>
<comment type="subunit">
    <text evidence="9">Interacts with the RNAP. Has a higher affinity for the core RNAP than for the holoenzyme. Its ATPase activity is stimulated by binding to RNAP.</text>
</comment>
<dbReference type="PROSITE" id="PS51192">
    <property type="entry name" value="HELICASE_ATP_BIND_1"/>
    <property type="match status" value="1"/>
</dbReference>
<dbReference type="PANTHER" id="PTHR45766:SF6">
    <property type="entry name" value="SWI_SNF-RELATED MATRIX-ASSOCIATED ACTIN-DEPENDENT REGULATOR OF CHROMATIN SUBFAMILY A-LIKE PROTEIN 1"/>
    <property type="match status" value="1"/>
</dbReference>
<dbReference type="CDD" id="cd18011">
    <property type="entry name" value="DEXDc_RapA"/>
    <property type="match status" value="1"/>
</dbReference>
<feature type="binding site" evidence="9">
    <location>
        <begin position="188"/>
        <end position="195"/>
    </location>
    <ligand>
        <name>ATP</name>
        <dbReference type="ChEBI" id="CHEBI:30616"/>
    </ligand>
</feature>
<dbReference type="CDD" id="cd18793">
    <property type="entry name" value="SF2_C_SNF"/>
    <property type="match status" value="1"/>
</dbReference>
<dbReference type="GO" id="GO:0006355">
    <property type="term" value="P:regulation of DNA-templated transcription"/>
    <property type="evidence" value="ECO:0007669"/>
    <property type="project" value="UniProtKB-UniRule"/>
</dbReference>
<dbReference type="Pfam" id="PF12137">
    <property type="entry name" value="RapA_C"/>
    <property type="match status" value="1"/>
</dbReference>
<dbReference type="HAMAP" id="MF_01821">
    <property type="entry name" value="Helicase_RapA"/>
    <property type="match status" value="1"/>
</dbReference>
<keyword evidence="7 9" id="KW-0010">Activator</keyword>
<dbReference type="SUPFAM" id="SSF52540">
    <property type="entry name" value="P-loop containing nucleoside triphosphate hydrolases"/>
    <property type="match status" value="2"/>
</dbReference>
<dbReference type="InterPro" id="IPR001650">
    <property type="entry name" value="Helicase_C-like"/>
</dbReference>
<dbReference type="InterPro" id="IPR040766">
    <property type="entry name" value="Tudor_2_RapA"/>
</dbReference>
<evidence type="ECO:0000256" key="2">
    <source>
        <dbReference type="ARBA" id="ARBA00022801"/>
    </source>
</evidence>
<evidence type="ECO:0000256" key="4">
    <source>
        <dbReference type="ARBA" id="ARBA00022840"/>
    </source>
</evidence>
<keyword evidence="2 9" id="KW-0378">Hydrolase</keyword>
<dbReference type="Gene3D" id="3.40.50.10810">
    <property type="entry name" value="Tandem AAA-ATPase domain"/>
    <property type="match status" value="1"/>
</dbReference>
<dbReference type="Pfam" id="PF18337">
    <property type="entry name" value="Tudor_RapA"/>
    <property type="match status" value="1"/>
</dbReference>
<keyword evidence="5 9" id="KW-0805">Transcription regulation</keyword>
<sequence length="966" mass="107001">MHAAIAWIIVDPLAMRPTLMALVPGQRYISNAEPELGLGTLIRIEGRSVQVLFATAGVLRQYAAHSAPIARAEFRVGQKVMGKGISLVIERIADADGLLEYHGGGKKLNEAELDDTQAISRADERLVSGRVDRADRFDFRQEALLRRADALRSPAWGLESARIDLIPHQLRVAEIASSRQPLRILLADEVGLGKTIEAGMILARLLAGGRVGRVLVLLPESLVYQWFVELLRRFNLQFSLFDEERCESIETSDPGRNPFQDEQLVIASIGFLSGSEKRATQAIEAGWDLLIVDEAHHLAWSPEAASDEYALVETLAARTAGLILLTATPEQLGRSGHFARLRLLDPARYHDLSRYVAESDGYAALSEIAGKLHDGEALTDGDRGELVARLGEDPELGELLAGAMEAAARNRLLDALIDRHGTGRVMFRNRRAQVGGFPHRVAQLAVLDGSELDDAQRQHLLAEFHADLQASPPEIELAYASDPRLDWLLGLIERLGSDKLLLICRSQAKVLALEEILRTRSGVKVARFHEGMSLLQRDRNAAYFADKEGARLLLCSEIGSEGRNFQFAHHLVLWDLPLDPDLLEQRIGRLDRIGQKHDIMIHACAFTGTAQHALMRWYDLGLAAFRSSPSDGRELLKRYGERLVELAEQHAHGGEDPDAELDALIAESRATHEELSALVNAGRDRLLELASVRQTHADRLRRALADADGNLANDDFVLRLFEQFGVENEEHGPRTVVLDPEYLSTDGFPGLKDGPQMVTFDRVTALTREDLPLLRLDHPMVSGAIDLLLEGEHGNASFLVDDALPGRTALLECVFVLACVADRELNVERYLPPLPLRIVVDTRLLPRHDYRPSAESVKRSTERAIEYSRYRNLLSKLVKPMLAHAETLARERAQIEIGRALSSIETELGDEHARLVALARVNPAVRSEEVEAIEAQMEALHTAIPQAAPRLDAVRFICSADFLNLA</sequence>
<evidence type="ECO:0000256" key="3">
    <source>
        <dbReference type="ARBA" id="ARBA00022806"/>
    </source>
</evidence>
<evidence type="ECO:0000256" key="1">
    <source>
        <dbReference type="ARBA" id="ARBA00022741"/>
    </source>
</evidence>
<dbReference type="NCBIfam" id="NF003426">
    <property type="entry name" value="PRK04914.1"/>
    <property type="match status" value="1"/>
</dbReference>
<evidence type="ECO:0000256" key="5">
    <source>
        <dbReference type="ARBA" id="ARBA00023015"/>
    </source>
</evidence>
<gene>
    <name evidence="9" type="primary">rapA</name>
    <name evidence="12" type="ORF">SAMN05216289_13226</name>
</gene>
<dbReference type="Proteomes" id="UP000198575">
    <property type="component" value="Unassembled WGS sequence"/>
</dbReference>
<evidence type="ECO:0000259" key="11">
    <source>
        <dbReference type="PROSITE" id="PS51194"/>
    </source>
</evidence>
<dbReference type="InterPro" id="IPR049730">
    <property type="entry name" value="SNF2/RAD54-like_C"/>
</dbReference>
<dbReference type="InterPro" id="IPR040765">
    <property type="entry name" value="Tudor_1_RapA"/>
</dbReference>
<dbReference type="EC" id="3.6.4.-" evidence="9"/>
<organism evidence="12 13">
    <name type="scientific">Dokdonella immobilis</name>
    <dbReference type="NCBI Taxonomy" id="578942"/>
    <lineage>
        <taxon>Bacteria</taxon>
        <taxon>Pseudomonadati</taxon>
        <taxon>Pseudomonadota</taxon>
        <taxon>Gammaproteobacteria</taxon>
        <taxon>Lysobacterales</taxon>
        <taxon>Rhodanobacteraceae</taxon>
        <taxon>Dokdonella</taxon>
    </lineage>
</organism>
<keyword evidence="13" id="KW-1185">Reference proteome</keyword>
<dbReference type="GO" id="GO:0003677">
    <property type="term" value="F:DNA binding"/>
    <property type="evidence" value="ECO:0007669"/>
    <property type="project" value="UniProtKB-KW"/>
</dbReference>
<keyword evidence="6 9" id="KW-0238">DNA-binding</keyword>
<protein>
    <recommendedName>
        <fullName evidence="9">RNA polymerase-associated protein RapA</fullName>
        <ecNumber evidence="9">3.6.4.-</ecNumber>
    </recommendedName>
    <alternativeName>
        <fullName evidence="9">ATP-dependent helicase HepA</fullName>
    </alternativeName>
</protein>
<evidence type="ECO:0000256" key="7">
    <source>
        <dbReference type="ARBA" id="ARBA00023159"/>
    </source>
</evidence>
<dbReference type="SMART" id="SM00487">
    <property type="entry name" value="DEXDc"/>
    <property type="match status" value="1"/>
</dbReference>
<dbReference type="Pfam" id="PF18339">
    <property type="entry name" value="Tudor_1_RapA"/>
    <property type="match status" value="1"/>
</dbReference>
<dbReference type="InterPro" id="IPR014001">
    <property type="entry name" value="Helicase_ATP-bd"/>
</dbReference>
<evidence type="ECO:0000256" key="9">
    <source>
        <dbReference type="HAMAP-Rule" id="MF_01821"/>
    </source>
</evidence>
<dbReference type="PANTHER" id="PTHR45766">
    <property type="entry name" value="DNA ANNEALING HELICASE AND ENDONUCLEASE ZRANB3 FAMILY MEMBER"/>
    <property type="match status" value="1"/>
</dbReference>
<dbReference type="Gene3D" id="3.40.50.300">
    <property type="entry name" value="P-loop containing nucleotide triphosphate hydrolases"/>
    <property type="match status" value="1"/>
</dbReference>